<reference evidence="7 8" key="1">
    <citation type="submission" date="2020-02" db="EMBL/GenBank/DDBJ databases">
        <authorList>
            <person name="Li X.-J."/>
            <person name="Feng X.-M."/>
        </authorList>
    </citation>
    <scope>NUCLEOTIDE SEQUENCE [LARGE SCALE GENOMIC DNA]</scope>
    <source>
        <strain evidence="7 8">CGMCC 4.7225</strain>
    </source>
</reference>
<comment type="cofactor">
    <cofactor evidence="1 5">
        <name>Zn(2+)</name>
        <dbReference type="ChEBI" id="CHEBI:29105"/>
    </cofactor>
</comment>
<dbReference type="AlphaFoldDB" id="A0A6N9YMJ6"/>
<dbReference type="InterPro" id="IPR050129">
    <property type="entry name" value="Zn_alcohol_dh"/>
</dbReference>
<dbReference type="InterPro" id="IPR011032">
    <property type="entry name" value="GroES-like_sf"/>
</dbReference>
<feature type="domain" description="Enoyl reductase (ER)" evidence="6">
    <location>
        <begin position="7"/>
        <end position="341"/>
    </location>
</feature>
<accession>A0A6N9YMJ6</accession>
<evidence type="ECO:0000256" key="3">
    <source>
        <dbReference type="ARBA" id="ARBA00022833"/>
    </source>
</evidence>
<dbReference type="PROSITE" id="PS00059">
    <property type="entry name" value="ADH_ZINC"/>
    <property type="match status" value="1"/>
</dbReference>
<dbReference type="PANTHER" id="PTHR43401">
    <property type="entry name" value="L-THREONINE 3-DEHYDROGENASE"/>
    <property type="match status" value="1"/>
</dbReference>
<comment type="similarity">
    <text evidence="5">Belongs to the zinc-containing alcohol dehydrogenase family.</text>
</comment>
<keyword evidence="2 5" id="KW-0479">Metal-binding</keyword>
<evidence type="ECO:0000256" key="4">
    <source>
        <dbReference type="ARBA" id="ARBA00023002"/>
    </source>
</evidence>
<dbReference type="RefSeq" id="WP_163818873.1">
    <property type="nucleotide sequence ID" value="NZ_JAAGOB010000006.1"/>
</dbReference>
<dbReference type="Pfam" id="PF00107">
    <property type="entry name" value="ADH_zinc_N"/>
    <property type="match status" value="1"/>
</dbReference>
<evidence type="ECO:0000256" key="1">
    <source>
        <dbReference type="ARBA" id="ARBA00001947"/>
    </source>
</evidence>
<evidence type="ECO:0000259" key="6">
    <source>
        <dbReference type="SMART" id="SM00829"/>
    </source>
</evidence>
<dbReference type="InterPro" id="IPR020843">
    <property type="entry name" value="ER"/>
</dbReference>
<sequence>MADPSVAHVTSLRFRAPGGYETVSEPPPALAPASVRIAPLAVGVCGTDAHIVAGQFTAEDGVVLGHEICGRVVELGSDATGVQVGDLVTVEPHRYCTACSYCRAGREHLCGAKRGYGVRLDGGMTESMVAPARIAYRLPAETPPWIGALCEPVACCIHGLDRLGVTSGEPLLIHGCGPAGAILVALGRLLGASPIVVMDPQLSRRELAQRMGADLALDPHQDGCADAALASTGGLGFPAVIDAVGSAAVLETSVAMAARGGRVLVFGVAAPGDTAVISPHELFSRELTLLGSVINPYTHQRAVALLPRLGLDRLTTAFFGLDEFSAALDEQKIGAVDKIFIAPRGRDAAAGNLLESLDESQT</sequence>
<dbReference type="SUPFAM" id="SSF50129">
    <property type="entry name" value="GroES-like"/>
    <property type="match status" value="1"/>
</dbReference>
<dbReference type="InterPro" id="IPR002328">
    <property type="entry name" value="ADH_Zn_CS"/>
</dbReference>
<organism evidence="7 8">
    <name type="scientific">Phytoactinopolyspora alkaliphila</name>
    <dbReference type="NCBI Taxonomy" id="1783498"/>
    <lineage>
        <taxon>Bacteria</taxon>
        <taxon>Bacillati</taxon>
        <taxon>Actinomycetota</taxon>
        <taxon>Actinomycetes</taxon>
        <taxon>Jiangellales</taxon>
        <taxon>Jiangellaceae</taxon>
        <taxon>Phytoactinopolyspora</taxon>
    </lineage>
</organism>
<evidence type="ECO:0000256" key="2">
    <source>
        <dbReference type="ARBA" id="ARBA00022723"/>
    </source>
</evidence>
<evidence type="ECO:0000313" key="8">
    <source>
        <dbReference type="Proteomes" id="UP000469185"/>
    </source>
</evidence>
<dbReference type="Pfam" id="PF08240">
    <property type="entry name" value="ADH_N"/>
    <property type="match status" value="1"/>
</dbReference>
<keyword evidence="8" id="KW-1185">Reference proteome</keyword>
<keyword evidence="4" id="KW-0560">Oxidoreductase</keyword>
<dbReference type="Gene3D" id="3.40.50.720">
    <property type="entry name" value="NAD(P)-binding Rossmann-like Domain"/>
    <property type="match status" value="1"/>
</dbReference>
<dbReference type="GO" id="GO:0008270">
    <property type="term" value="F:zinc ion binding"/>
    <property type="evidence" value="ECO:0007669"/>
    <property type="project" value="InterPro"/>
</dbReference>
<dbReference type="SUPFAM" id="SSF51735">
    <property type="entry name" value="NAD(P)-binding Rossmann-fold domains"/>
    <property type="match status" value="1"/>
</dbReference>
<keyword evidence="3 5" id="KW-0862">Zinc</keyword>
<comment type="caution">
    <text evidence="7">The sequence shown here is derived from an EMBL/GenBank/DDBJ whole genome shotgun (WGS) entry which is preliminary data.</text>
</comment>
<evidence type="ECO:0000256" key="5">
    <source>
        <dbReference type="RuleBase" id="RU361277"/>
    </source>
</evidence>
<evidence type="ECO:0000313" key="7">
    <source>
        <dbReference type="EMBL" id="NED96078.1"/>
    </source>
</evidence>
<proteinExistence type="inferred from homology"/>
<dbReference type="Proteomes" id="UP000469185">
    <property type="component" value="Unassembled WGS sequence"/>
</dbReference>
<dbReference type="InterPro" id="IPR036291">
    <property type="entry name" value="NAD(P)-bd_dom_sf"/>
</dbReference>
<dbReference type="PANTHER" id="PTHR43401:SF2">
    <property type="entry name" value="L-THREONINE 3-DEHYDROGENASE"/>
    <property type="match status" value="1"/>
</dbReference>
<dbReference type="InterPro" id="IPR013149">
    <property type="entry name" value="ADH-like_C"/>
</dbReference>
<name>A0A6N9YMJ6_9ACTN</name>
<dbReference type="InterPro" id="IPR013154">
    <property type="entry name" value="ADH-like_N"/>
</dbReference>
<dbReference type="EMBL" id="JAAGOB010000006">
    <property type="protein sequence ID" value="NED96078.1"/>
    <property type="molecule type" value="Genomic_DNA"/>
</dbReference>
<dbReference type="Gene3D" id="3.90.180.10">
    <property type="entry name" value="Medium-chain alcohol dehydrogenases, catalytic domain"/>
    <property type="match status" value="1"/>
</dbReference>
<protein>
    <submittedName>
        <fullName evidence="7">Alcohol dehydrogenase catalytic domain-containing protein</fullName>
    </submittedName>
</protein>
<dbReference type="GO" id="GO:0016491">
    <property type="term" value="F:oxidoreductase activity"/>
    <property type="evidence" value="ECO:0007669"/>
    <property type="project" value="UniProtKB-KW"/>
</dbReference>
<gene>
    <name evidence="7" type="ORF">G1H11_12240</name>
</gene>
<dbReference type="SMART" id="SM00829">
    <property type="entry name" value="PKS_ER"/>
    <property type="match status" value="1"/>
</dbReference>